<evidence type="ECO:0000256" key="1">
    <source>
        <dbReference type="SAM" id="Phobius"/>
    </source>
</evidence>
<keyword evidence="3" id="KW-1185">Reference proteome</keyword>
<sequence>MTNSTIYSNMWARLIQTLSALRQNGPKGLAELFAFTLFFTLGLVTLGACLLAGTGLALYARWQAYKASQAEKEVDSHAAESAGNSNQDPIVAA</sequence>
<proteinExistence type="predicted"/>
<keyword evidence="1" id="KW-1133">Transmembrane helix</keyword>
<reference evidence="2 3" key="1">
    <citation type="submission" date="2022-01" db="EMBL/GenBank/DDBJ databases">
        <title>Whole genome-based taxonomy of the Shewanellaceae.</title>
        <authorList>
            <person name="Martin-Rodriguez A.J."/>
        </authorList>
    </citation>
    <scope>NUCLEOTIDE SEQUENCE [LARGE SCALE GENOMIC DNA]</scope>
    <source>
        <strain evidence="2 3">DSM 21332</strain>
    </source>
</reference>
<keyword evidence="1" id="KW-0472">Membrane</keyword>
<organism evidence="2 3">
    <name type="scientific">Shewanella corallii</name>
    <dbReference type="NCBI Taxonomy" id="560080"/>
    <lineage>
        <taxon>Bacteria</taxon>
        <taxon>Pseudomonadati</taxon>
        <taxon>Pseudomonadota</taxon>
        <taxon>Gammaproteobacteria</taxon>
        <taxon>Alteromonadales</taxon>
        <taxon>Shewanellaceae</taxon>
        <taxon>Shewanella</taxon>
    </lineage>
</organism>
<keyword evidence="1" id="KW-0812">Transmembrane</keyword>
<comment type="caution">
    <text evidence="2">The sequence shown here is derived from an EMBL/GenBank/DDBJ whole genome shotgun (WGS) entry which is preliminary data.</text>
</comment>
<dbReference type="RefSeq" id="WP_249247725.1">
    <property type="nucleotide sequence ID" value="NZ_JAKIKT010000001.1"/>
</dbReference>
<evidence type="ECO:0000313" key="2">
    <source>
        <dbReference type="EMBL" id="MCL2912928.1"/>
    </source>
</evidence>
<dbReference type="Proteomes" id="UP001202831">
    <property type="component" value="Unassembled WGS sequence"/>
</dbReference>
<gene>
    <name evidence="2" type="ORF">L2725_03905</name>
</gene>
<name>A0ABT0N3A1_9GAMM</name>
<dbReference type="EMBL" id="JAKIKT010000001">
    <property type="protein sequence ID" value="MCL2912928.1"/>
    <property type="molecule type" value="Genomic_DNA"/>
</dbReference>
<evidence type="ECO:0000313" key="3">
    <source>
        <dbReference type="Proteomes" id="UP001202831"/>
    </source>
</evidence>
<accession>A0ABT0N3A1</accession>
<protein>
    <submittedName>
        <fullName evidence="2">Uncharacterized protein</fullName>
    </submittedName>
</protein>
<feature type="transmembrane region" description="Helical" evidence="1">
    <location>
        <begin position="32"/>
        <end position="59"/>
    </location>
</feature>